<sequence>MKAREMRSYIHEHQHQVYEREASGKSKLSHRKDGNEMVNVNQCYSAPLPFSCCQARKSNGKRKYGSY</sequence>
<evidence type="ECO:0000313" key="1">
    <source>
        <dbReference type="EMBL" id="KAI8021079.1"/>
    </source>
</evidence>
<evidence type="ECO:0000313" key="2">
    <source>
        <dbReference type="Proteomes" id="UP001060215"/>
    </source>
</evidence>
<accession>A0ACC0I7F9</accession>
<gene>
    <name evidence="1" type="ORF">LOK49_LG03G03918</name>
</gene>
<name>A0ACC0I7F9_9ERIC</name>
<protein>
    <submittedName>
        <fullName evidence="1">Uncharacterized protein</fullName>
    </submittedName>
</protein>
<dbReference type="EMBL" id="CM045763">
    <property type="protein sequence ID" value="KAI8021079.1"/>
    <property type="molecule type" value="Genomic_DNA"/>
</dbReference>
<comment type="caution">
    <text evidence="1">The sequence shown here is derived from an EMBL/GenBank/DDBJ whole genome shotgun (WGS) entry which is preliminary data.</text>
</comment>
<organism evidence="1 2">
    <name type="scientific">Camellia lanceoleosa</name>
    <dbReference type="NCBI Taxonomy" id="1840588"/>
    <lineage>
        <taxon>Eukaryota</taxon>
        <taxon>Viridiplantae</taxon>
        <taxon>Streptophyta</taxon>
        <taxon>Embryophyta</taxon>
        <taxon>Tracheophyta</taxon>
        <taxon>Spermatophyta</taxon>
        <taxon>Magnoliopsida</taxon>
        <taxon>eudicotyledons</taxon>
        <taxon>Gunneridae</taxon>
        <taxon>Pentapetalae</taxon>
        <taxon>asterids</taxon>
        <taxon>Ericales</taxon>
        <taxon>Theaceae</taxon>
        <taxon>Camellia</taxon>
    </lineage>
</organism>
<keyword evidence="2" id="KW-1185">Reference proteome</keyword>
<reference evidence="1 2" key="1">
    <citation type="journal article" date="2022" name="Plant J.">
        <title>Chromosome-level genome of Camellia lanceoleosa provides a valuable resource for understanding genome evolution and self-incompatibility.</title>
        <authorList>
            <person name="Gong W."/>
            <person name="Xiao S."/>
            <person name="Wang L."/>
            <person name="Liao Z."/>
            <person name="Chang Y."/>
            <person name="Mo W."/>
            <person name="Hu G."/>
            <person name="Li W."/>
            <person name="Zhao G."/>
            <person name="Zhu H."/>
            <person name="Hu X."/>
            <person name="Ji K."/>
            <person name="Xiang X."/>
            <person name="Song Q."/>
            <person name="Yuan D."/>
            <person name="Jin S."/>
            <person name="Zhang L."/>
        </authorList>
    </citation>
    <scope>NUCLEOTIDE SEQUENCE [LARGE SCALE GENOMIC DNA]</scope>
    <source>
        <strain evidence="1">SQ_2022a</strain>
    </source>
</reference>
<proteinExistence type="predicted"/>
<dbReference type="Proteomes" id="UP001060215">
    <property type="component" value="Chromosome 6"/>
</dbReference>